<evidence type="ECO:0000313" key="14">
    <source>
        <dbReference type="EMBL" id="ALO76682.1"/>
    </source>
</evidence>
<keyword evidence="6 12" id="KW-0812">Transmembrane</keyword>
<dbReference type="Pfam" id="PF00895">
    <property type="entry name" value="ATP-synt_8"/>
    <property type="match status" value="1"/>
</dbReference>
<dbReference type="InterPro" id="IPR001421">
    <property type="entry name" value="ATP8_metazoa"/>
</dbReference>
<organism evidence="14">
    <name type="scientific">Alleculinae sp. ENSP01</name>
    <dbReference type="NCBI Taxonomy" id="1205808"/>
    <lineage>
        <taxon>Eukaryota</taxon>
        <taxon>Metazoa</taxon>
        <taxon>Ecdysozoa</taxon>
        <taxon>Arthropoda</taxon>
        <taxon>Hexapoda</taxon>
        <taxon>Insecta</taxon>
        <taxon>Pterygota</taxon>
        <taxon>Neoptera</taxon>
        <taxon>Endopterygota</taxon>
        <taxon>Coleoptera</taxon>
        <taxon>Polyphaga</taxon>
        <taxon>Cucujiformia</taxon>
        <taxon>Tenebrionidae</taxon>
    </lineage>
</organism>
<feature type="transmembrane region" description="Helical" evidence="13">
    <location>
        <begin position="6"/>
        <end position="31"/>
    </location>
</feature>
<keyword evidence="9 12" id="KW-0406">Ion transport</keyword>
<keyword evidence="4 12" id="KW-0813">Transport</keyword>
<evidence type="ECO:0000256" key="6">
    <source>
        <dbReference type="ARBA" id="ARBA00022692"/>
    </source>
</evidence>
<dbReference type="GO" id="GO:0031966">
    <property type="term" value="C:mitochondrial membrane"/>
    <property type="evidence" value="ECO:0007669"/>
    <property type="project" value="UniProtKB-SubCell"/>
</dbReference>
<evidence type="ECO:0000256" key="13">
    <source>
        <dbReference type="SAM" id="Phobius"/>
    </source>
</evidence>
<protein>
    <recommendedName>
        <fullName evidence="12">ATP synthase complex subunit 8</fullName>
    </recommendedName>
</protein>
<comment type="subunit">
    <text evidence="3">F-type ATPases have 2 components, CF(1) - the catalytic core - and CF(0) - the membrane proton channel.</text>
</comment>
<proteinExistence type="inferred from homology"/>
<dbReference type="EMBL" id="JX412775">
    <property type="protein sequence ID" value="ALO76682.1"/>
    <property type="molecule type" value="Genomic_DNA"/>
</dbReference>
<evidence type="ECO:0000256" key="1">
    <source>
        <dbReference type="ARBA" id="ARBA00004304"/>
    </source>
</evidence>
<evidence type="ECO:0000256" key="12">
    <source>
        <dbReference type="RuleBase" id="RU003661"/>
    </source>
</evidence>
<keyword evidence="11 13" id="KW-0472">Membrane</keyword>
<sequence>MPQMAPLNWLMLMIMFSLILVTFNIMNFYSFPNKLKKLGKKFSKKNINWKW</sequence>
<evidence type="ECO:0000256" key="10">
    <source>
        <dbReference type="ARBA" id="ARBA00023128"/>
    </source>
</evidence>
<keyword evidence="7 12" id="KW-0375">Hydrogen ion transport</keyword>
<reference evidence="14" key="1">
    <citation type="submission" date="2012-06" db="EMBL/GenBank/DDBJ databases">
        <title>Mitogenomics of the Coleoptera under dense taxon sampling.</title>
        <authorList>
            <person name="Timmermans M.J.T.N."/>
            <person name="Lim J."/>
            <person name="Dodsworth S."/>
            <person name="Haran J."/>
            <person name="Ahrens D."/>
            <person name="Bocak L."/>
            <person name="London A."/>
            <person name="Culverwell L."/>
            <person name="Vogler A.P."/>
        </authorList>
    </citation>
    <scope>NUCLEOTIDE SEQUENCE</scope>
</reference>
<evidence type="ECO:0000256" key="3">
    <source>
        <dbReference type="ARBA" id="ARBA00011291"/>
    </source>
</evidence>
<keyword evidence="8 13" id="KW-1133">Transmembrane helix</keyword>
<keyword evidence="5 12" id="KW-0138">CF(0)</keyword>
<dbReference type="GO" id="GO:0015986">
    <property type="term" value="P:proton motive force-driven ATP synthesis"/>
    <property type="evidence" value="ECO:0007669"/>
    <property type="project" value="InterPro"/>
</dbReference>
<name>A0A0S2MPM1_9CUCU</name>
<dbReference type="GO" id="GO:0015078">
    <property type="term" value="F:proton transmembrane transporter activity"/>
    <property type="evidence" value="ECO:0007669"/>
    <property type="project" value="InterPro"/>
</dbReference>
<evidence type="ECO:0000256" key="8">
    <source>
        <dbReference type="ARBA" id="ARBA00022989"/>
    </source>
</evidence>
<comment type="subcellular location">
    <subcellularLocation>
        <location evidence="1 12">Mitochondrion membrane</location>
        <topology evidence="1 12">Single-pass membrane protein</topology>
    </subcellularLocation>
</comment>
<geneLocation type="mitochondrion" evidence="14"/>
<evidence type="ECO:0000256" key="11">
    <source>
        <dbReference type="ARBA" id="ARBA00023136"/>
    </source>
</evidence>
<evidence type="ECO:0000256" key="9">
    <source>
        <dbReference type="ARBA" id="ARBA00023065"/>
    </source>
</evidence>
<dbReference type="AlphaFoldDB" id="A0A0S2MPM1"/>
<evidence type="ECO:0000256" key="5">
    <source>
        <dbReference type="ARBA" id="ARBA00022547"/>
    </source>
</evidence>
<dbReference type="GO" id="GO:0045259">
    <property type="term" value="C:proton-transporting ATP synthase complex"/>
    <property type="evidence" value="ECO:0007669"/>
    <property type="project" value="UniProtKB-KW"/>
</dbReference>
<evidence type="ECO:0000256" key="2">
    <source>
        <dbReference type="ARBA" id="ARBA00008892"/>
    </source>
</evidence>
<comment type="similarity">
    <text evidence="2 12">Belongs to the ATPase protein 8 family.</text>
</comment>
<keyword evidence="10 12" id="KW-0496">Mitochondrion</keyword>
<evidence type="ECO:0000256" key="4">
    <source>
        <dbReference type="ARBA" id="ARBA00022448"/>
    </source>
</evidence>
<accession>A0A0S2MPM1</accession>
<evidence type="ECO:0000256" key="7">
    <source>
        <dbReference type="ARBA" id="ARBA00022781"/>
    </source>
</evidence>
<gene>
    <name evidence="14" type="primary">atp8</name>
</gene>